<proteinExistence type="predicted"/>
<dbReference type="Gene3D" id="2.60.120.10">
    <property type="entry name" value="Jelly Rolls"/>
    <property type="match status" value="1"/>
</dbReference>
<evidence type="ECO:0000259" key="2">
    <source>
        <dbReference type="Pfam" id="PF14667"/>
    </source>
</evidence>
<feature type="site" description="Participates in a stacking interaction with the thymidine ring of dTDP-4-oxo-6-deoxyglucose" evidence="1">
    <location>
        <position position="128"/>
    </location>
</feature>
<dbReference type="AlphaFoldDB" id="A0A9E2BM64"/>
<dbReference type="PANTHER" id="PTHR21047">
    <property type="entry name" value="DTDP-6-DEOXY-D-GLUCOSE-3,5 EPIMERASE"/>
    <property type="match status" value="1"/>
</dbReference>
<sequence>MKDYALQGIKVYEITVLPDERGFFSEALRQDWQTLLEDEWIAQTNISYSYPAVVRAWHKHQRGQVDYFLVLRGAMKICAYDEDTEKMVEIIASSKKPSLVRIPGKYLHGTKTISNQPSLTVYFVNKLYDYKNPDEIRRPWNDSTIIPTEINGKKDDPRIGKPYDWFYPPHK</sequence>
<dbReference type="Pfam" id="PF14667">
    <property type="entry name" value="Polysacc_synt_C"/>
    <property type="match status" value="1"/>
</dbReference>
<dbReference type="PANTHER" id="PTHR21047:SF2">
    <property type="entry name" value="THYMIDINE DIPHOSPHO-4-KETO-RHAMNOSE 3,5-EPIMERASE"/>
    <property type="match status" value="1"/>
</dbReference>
<dbReference type="InterPro" id="IPR029303">
    <property type="entry name" value="CapF_C"/>
</dbReference>
<accession>A0A9E2BM64</accession>
<organism evidence="3 4">
    <name type="scientific">Psychracetigena formicireducens</name>
    <dbReference type="NCBI Taxonomy" id="2986056"/>
    <lineage>
        <taxon>Bacteria</taxon>
        <taxon>Bacillati</taxon>
        <taxon>Candidatus Lithacetigenota</taxon>
        <taxon>Candidatus Psychracetigena</taxon>
    </lineage>
</organism>
<evidence type="ECO:0000313" key="3">
    <source>
        <dbReference type="EMBL" id="MBT9145539.1"/>
    </source>
</evidence>
<dbReference type="GO" id="GO:0000271">
    <property type="term" value="P:polysaccharide biosynthetic process"/>
    <property type="evidence" value="ECO:0007669"/>
    <property type="project" value="TreeGrafter"/>
</dbReference>
<comment type="caution">
    <text evidence="3">The sequence shown here is derived from an EMBL/GenBank/DDBJ whole genome shotgun (WGS) entry which is preliminary data.</text>
</comment>
<evidence type="ECO:0000256" key="1">
    <source>
        <dbReference type="PIRSR" id="PIRSR600888-3"/>
    </source>
</evidence>
<dbReference type="InterPro" id="IPR011051">
    <property type="entry name" value="RmlC_Cupin_sf"/>
</dbReference>
<gene>
    <name evidence="3" type="ORF">DDT42_01411</name>
</gene>
<name>A0A9E2BM64_PSYF1</name>
<dbReference type="InterPro" id="IPR000888">
    <property type="entry name" value="RmlC-like"/>
</dbReference>
<dbReference type="InterPro" id="IPR014710">
    <property type="entry name" value="RmlC-like_jellyroll"/>
</dbReference>
<dbReference type="SUPFAM" id="SSF51182">
    <property type="entry name" value="RmlC-like cupins"/>
    <property type="match status" value="1"/>
</dbReference>
<dbReference type="EMBL" id="QLTW01000111">
    <property type="protein sequence ID" value="MBT9145539.1"/>
    <property type="molecule type" value="Genomic_DNA"/>
</dbReference>
<dbReference type="GO" id="GO:0008830">
    <property type="term" value="F:dTDP-4-dehydrorhamnose 3,5-epimerase activity"/>
    <property type="evidence" value="ECO:0007669"/>
    <property type="project" value="InterPro"/>
</dbReference>
<dbReference type="GO" id="GO:0005829">
    <property type="term" value="C:cytosol"/>
    <property type="evidence" value="ECO:0007669"/>
    <property type="project" value="TreeGrafter"/>
</dbReference>
<evidence type="ECO:0000313" key="4">
    <source>
        <dbReference type="Proteomes" id="UP000811545"/>
    </source>
</evidence>
<feature type="domain" description="Capsular polysaccharide assembling protein CapF C-terminal" evidence="2">
    <location>
        <begin position="19"/>
        <end position="135"/>
    </location>
</feature>
<protein>
    <recommendedName>
        <fullName evidence="2">Capsular polysaccharide assembling protein CapF C-terminal domain-containing protein</fullName>
    </recommendedName>
</protein>
<reference evidence="3 4" key="1">
    <citation type="journal article" date="2021" name="bioRxiv">
        <title>Unique metabolic strategies in Hadean analogues reveal hints for primordial physiology.</title>
        <authorList>
            <person name="Nobu M.K."/>
            <person name="Nakai R."/>
            <person name="Tamazawa S."/>
            <person name="Mori H."/>
            <person name="Toyoda A."/>
            <person name="Ijiri A."/>
            <person name="Suzuki S."/>
            <person name="Kurokawa K."/>
            <person name="Kamagata Y."/>
            <person name="Tamaki H."/>
        </authorList>
    </citation>
    <scope>NUCLEOTIDE SEQUENCE [LARGE SCALE GENOMIC DNA]</scope>
    <source>
        <strain evidence="3">BS525</strain>
    </source>
</reference>
<dbReference type="Proteomes" id="UP000811545">
    <property type="component" value="Unassembled WGS sequence"/>
</dbReference>